<dbReference type="Proteomes" id="UP000176897">
    <property type="component" value="Unassembled WGS sequence"/>
</dbReference>
<gene>
    <name evidence="1" type="ORF">A3B21_04180</name>
</gene>
<sequence length="133" mass="15238">MGGQPIQQLVHPELSYKIVGILFRAHNELPKGYQEKHVQRAVALFLAKEGLSFKEQAGVVIRVGEKIIGRYFLDFVVDKKIVVELKVGEKLFRKDFEQIKNYLQSTGLELGLLARFSDKGVKVYRVLQPIKRN</sequence>
<dbReference type="STRING" id="1802401.A3B21_04180"/>
<name>A0A1F7UV39_9BACT</name>
<accession>A0A1F7UV39</accession>
<dbReference type="Pfam" id="PF13366">
    <property type="entry name" value="PDDEXK_3"/>
    <property type="match status" value="1"/>
</dbReference>
<evidence type="ECO:0008006" key="3">
    <source>
        <dbReference type="Google" id="ProtNLM"/>
    </source>
</evidence>
<evidence type="ECO:0000313" key="2">
    <source>
        <dbReference type="Proteomes" id="UP000176897"/>
    </source>
</evidence>
<dbReference type="InterPro" id="IPR026350">
    <property type="entry name" value="GxxExxY"/>
</dbReference>
<reference evidence="1 2" key="1">
    <citation type="journal article" date="2016" name="Nat. Commun.">
        <title>Thousands of microbial genomes shed light on interconnected biogeochemical processes in an aquifer system.</title>
        <authorList>
            <person name="Anantharaman K."/>
            <person name="Brown C.T."/>
            <person name="Hug L.A."/>
            <person name="Sharon I."/>
            <person name="Castelle C.J."/>
            <person name="Probst A.J."/>
            <person name="Thomas B.C."/>
            <person name="Singh A."/>
            <person name="Wilkins M.J."/>
            <person name="Karaoz U."/>
            <person name="Brodie E.L."/>
            <person name="Williams K.H."/>
            <person name="Hubbard S.S."/>
            <person name="Banfield J.F."/>
        </authorList>
    </citation>
    <scope>NUCLEOTIDE SEQUENCE [LARGE SCALE GENOMIC DNA]</scope>
</reference>
<protein>
    <recommendedName>
        <fullName evidence="3">GxxExxY protein</fullName>
    </recommendedName>
</protein>
<proteinExistence type="predicted"/>
<dbReference type="EMBL" id="MGEJ01000004">
    <property type="protein sequence ID" value="OGL81588.1"/>
    <property type="molecule type" value="Genomic_DNA"/>
</dbReference>
<dbReference type="NCBIfam" id="TIGR04256">
    <property type="entry name" value="GxxExxY"/>
    <property type="match status" value="1"/>
</dbReference>
<comment type="caution">
    <text evidence="1">The sequence shown here is derived from an EMBL/GenBank/DDBJ whole genome shotgun (WGS) entry which is preliminary data.</text>
</comment>
<organism evidence="1 2">
    <name type="scientific">Candidatus Uhrbacteria bacterium RIFCSPLOWO2_01_FULL_47_24</name>
    <dbReference type="NCBI Taxonomy" id="1802401"/>
    <lineage>
        <taxon>Bacteria</taxon>
        <taxon>Candidatus Uhriibacteriota</taxon>
    </lineage>
</organism>
<evidence type="ECO:0000313" key="1">
    <source>
        <dbReference type="EMBL" id="OGL81588.1"/>
    </source>
</evidence>
<dbReference type="AlphaFoldDB" id="A0A1F7UV39"/>